<dbReference type="EMBL" id="SWMS01000007">
    <property type="protein sequence ID" value="TKG70896.1"/>
    <property type="molecule type" value="Genomic_DNA"/>
</dbReference>
<name>A0ABY2S4U8_9PSEU</name>
<proteinExistence type="predicted"/>
<dbReference type="InterPro" id="IPR036249">
    <property type="entry name" value="Thioredoxin-like_sf"/>
</dbReference>
<evidence type="ECO:0000313" key="1">
    <source>
        <dbReference type="EMBL" id="TKG70896.1"/>
    </source>
</evidence>
<protein>
    <submittedName>
        <fullName evidence="1">Sucrase ferredoxin</fullName>
    </submittedName>
</protein>
<keyword evidence="2" id="KW-1185">Reference proteome</keyword>
<organism evidence="1 2">
    <name type="scientific">Prauserella endophytica</name>
    <dbReference type="NCBI Taxonomy" id="1592324"/>
    <lineage>
        <taxon>Bacteria</taxon>
        <taxon>Bacillati</taxon>
        <taxon>Actinomycetota</taxon>
        <taxon>Actinomycetes</taxon>
        <taxon>Pseudonocardiales</taxon>
        <taxon>Pseudonocardiaceae</taxon>
        <taxon>Prauserella</taxon>
        <taxon>Prauserella coralliicola group</taxon>
    </lineage>
</organism>
<dbReference type="Proteomes" id="UP000309992">
    <property type="component" value="Unassembled WGS sequence"/>
</dbReference>
<sequence length="309" mass="33152">MTSHRQPRPVGCAAIRQAFGEPLFATAPESASAWLLVEHPGPWPATGSPSGLPPEILRLRDQAAEAGIRWHWIRSVRDRRRPSTTVFAAGTRLGGTWIERATLTDLRELAALDLGTHAEGRPPGFGQRGEHRVVLVCTHGRRDVCCARLGRPVAERLDRRLPGQVWESTHLGGHRFAACVVTLPDGVFHGGVTPADTATLADAITAGHVVPDRLRGRAGLPAPVQAADYFARVHYGIRGVDGVLPLRHDWAPDGTVRVELSLGDGTACVVHVRARRSTAARPTSCAASESTGTPETFELVALHCRQGAA</sequence>
<dbReference type="PANTHER" id="PTHR31902:SF22">
    <property type="entry name" value="SLL1203 PROTEIN"/>
    <property type="match status" value="1"/>
</dbReference>
<dbReference type="PANTHER" id="PTHR31902">
    <property type="entry name" value="ACTIN PATCHES DISTAL PROTEIN 1"/>
    <property type="match status" value="1"/>
</dbReference>
<reference evidence="1 2" key="1">
    <citation type="journal article" date="2015" name="Antonie Van Leeuwenhoek">
        <title>Prauserella endophytica sp. nov., an endophytic actinobacterium isolated from Tamarix taklamakanensis.</title>
        <authorList>
            <person name="Liu J.M."/>
            <person name="Habden X."/>
            <person name="Guo L."/>
            <person name="Tuo L."/>
            <person name="Jiang Z.K."/>
            <person name="Liu S.W."/>
            <person name="Liu X.F."/>
            <person name="Chen L."/>
            <person name="Li R.F."/>
            <person name="Zhang Y.Q."/>
            <person name="Sun C.H."/>
        </authorList>
    </citation>
    <scope>NUCLEOTIDE SEQUENCE [LARGE SCALE GENOMIC DNA]</scope>
    <source>
        <strain evidence="1 2">CGMCC 4.7182</strain>
    </source>
</reference>
<dbReference type="Pfam" id="PF06999">
    <property type="entry name" value="Suc_Fer-like"/>
    <property type="match status" value="1"/>
</dbReference>
<evidence type="ECO:0000313" key="2">
    <source>
        <dbReference type="Proteomes" id="UP000309992"/>
    </source>
</evidence>
<dbReference type="InterPro" id="IPR009737">
    <property type="entry name" value="Aim32/Apd1-like"/>
</dbReference>
<comment type="caution">
    <text evidence="1">The sequence shown here is derived from an EMBL/GenBank/DDBJ whole genome shotgun (WGS) entry which is preliminary data.</text>
</comment>
<dbReference type="SUPFAM" id="SSF52833">
    <property type="entry name" value="Thioredoxin-like"/>
    <property type="match status" value="1"/>
</dbReference>
<accession>A0ABY2S4U8</accession>
<dbReference type="Gene3D" id="3.40.30.10">
    <property type="entry name" value="Glutaredoxin"/>
    <property type="match status" value="1"/>
</dbReference>
<dbReference type="RefSeq" id="WP_137095423.1">
    <property type="nucleotide sequence ID" value="NZ_SWMS01000007.1"/>
</dbReference>
<gene>
    <name evidence="1" type="ORF">FCN18_15365</name>
</gene>